<feature type="transmembrane region" description="Helical" evidence="7">
    <location>
        <begin position="77"/>
        <end position="99"/>
    </location>
</feature>
<sequence>MELIHLISISNWIQLLSLSFLAALIAAVAGFGGSVILLPLTVHLFGIKAAVPILTVAQLMGNASRVWLGRRDLDWKVIAFFALGCVPSCIVGAIMFGTMDAVWLKRGWGFY</sequence>
<name>A0A0W8E1Y1_9ZZZZ</name>
<evidence type="ECO:0000256" key="4">
    <source>
        <dbReference type="ARBA" id="ARBA00022692"/>
    </source>
</evidence>
<dbReference type="PANTHER" id="PTHR30269:SF38">
    <property type="entry name" value="SULFITE EXPORTER TAUE_SAFE"/>
    <property type="match status" value="1"/>
</dbReference>
<comment type="subcellular location">
    <subcellularLocation>
        <location evidence="1">Cell membrane</location>
        <topology evidence="1">Multi-pass membrane protein</topology>
    </subcellularLocation>
</comment>
<dbReference type="Pfam" id="PF01925">
    <property type="entry name" value="TauE"/>
    <property type="match status" value="1"/>
</dbReference>
<keyword evidence="5 7" id="KW-1133">Transmembrane helix</keyword>
<accession>A0A0W8E1Y1</accession>
<evidence type="ECO:0000256" key="1">
    <source>
        <dbReference type="ARBA" id="ARBA00004651"/>
    </source>
</evidence>
<keyword evidence="2" id="KW-0813">Transport</keyword>
<evidence type="ECO:0000256" key="2">
    <source>
        <dbReference type="ARBA" id="ARBA00022448"/>
    </source>
</evidence>
<evidence type="ECO:0000256" key="7">
    <source>
        <dbReference type="SAM" id="Phobius"/>
    </source>
</evidence>
<feature type="transmembrane region" description="Helical" evidence="7">
    <location>
        <begin position="37"/>
        <end position="57"/>
    </location>
</feature>
<protein>
    <submittedName>
        <fullName evidence="8">Putative membrane protein</fullName>
    </submittedName>
</protein>
<keyword evidence="6 7" id="KW-0472">Membrane</keyword>
<dbReference type="PANTHER" id="PTHR30269">
    <property type="entry name" value="TRANSMEMBRANE PROTEIN YFCA"/>
    <property type="match status" value="1"/>
</dbReference>
<proteinExistence type="predicted"/>
<evidence type="ECO:0000256" key="3">
    <source>
        <dbReference type="ARBA" id="ARBA00022475"/>
    </source>
</evidence>
<keyword evidence="4 7" id="KW-0812">Transmembrane</keyword>
<evidence type="ECO:0000313" key="8">
    <source>
        <dbReference type="EMBL" id="KUG02613.1"/>
    </source>
</evidence>
<dbReference type="GO" id="GO:0005886">
    <property type="term" value="C:plasma membrane"/>
    <property type="evidence" value="ECO:0007669"/>
    <property type="project" value="UniProtKB-SubCell"/>
</dbReference>
<comment type="caution">
    <text evidence="8">The sequence shown here is derived from an EMBL/GenBank/DDBJ whole genome shotgun (WGS) entry which is preliminary data.</text>
</comment>
<keyword evidence="3" id="KW-1003">Cell membrane</keyword>
<dbReference type="InterPro" id="IPR002781">
    <property type="entry name" value="TM_pro_TauE-like"/>
</dbReference>
<evidence type="ECO:0000256" key="6">
    <source>
        <dbReference type="ARBA" id="ARBA00023136"/>
    </source>
</evidence>
<dbReference type="InterPro" id="IPR052017">
    <property type="entry name" value="TSUP"/>
</dbReference>
<evidence type="ECO:0000256" key="5">
    <source>
        <dbReference type="ARBA" id="ARBA00022989"/>
    </source>
</evidence>
<dbReference type="EMBL" id="LNQE01001916">
    <property type="protein sequence ID" value="KUG02613.1"/>
    <property type="molecule type" value="Genomic_DNA"/>
</dbReference>
<reference evidence="8" key="1">
    <citation type="journal article" date="2015" name="Proc. Natl. Acad. Sci. U.S.A.">
        <title>Networks of energetic and metabolic interactions define dynamics in microbial communities.</title>
        <authorList>
            <person name="Embree M."/>
            <person name="Liu J.K."/>
            <person name="Al-Bassam M.M."/>
            <person name="Zengler K."/>
        </authorList>
    </citation>
    <scope>NUCLEOTIDE SEQUENCE</scope>
</reference>
<organism evidence="8">
    <name type="scientific">hydrocarbon metagenome</name>
    <dbReference type="NCBI Taxonomy" id="938273"/>
    <lineage>
        <taxon>unclassified sequences</taxon>
        <taxon>metagenomes</taxon>
        <taxon>ecological metagenomes</taxon>
    </lineage>
</organism>
<feature type="transmembrane region" description="Helical" evidence="7">
    <location>
        <begin position="12"/>
        <end position="31"/>
    </location>
</feature>
<dbReference type="AlphaFoldDB" id="A0A0W8E1Y1"/>
<gene>
    <name evidence="8" type="ORF">ASZ90_019981</name>
</gene>